<dbReference type="AlphaFoldDB" id="A0A0G0IJ62"/>
<protein>
    <submittedName>
        <fullName evidence="1">ABC-type dipeptide transport system, periplasmic component</fullName>
    </submittedName>
</protein>
<proteinExistence type="predicted"/>
<sequence>STQSETNITKYKNLRIDKILEDGRVEQDKEKRKELYFDFQRFLIEDSPAIFLYHPVWYNIHRK</sequence>
<organism evidence="1 2">
    <name type="scientific">Candidatus Woesebacteria bacterium GW2011_GWC1_38_13</name>
    <dbReference type="NCBI Taxonomy" id="1618583"/>
    <lineage>
        <taxon>Bacteria</taxon>
        <taxon>Candidatus Woeseibacteriota</taxon>
    </lineage>
</organism>
<dbReference type="STRING" id="1618583.US75_C0024G0001"/>
<comment type="caution">
    <text evidence="1">The sequence shown here is derived from an EMBL/GenBank/DDBJ whole genome shotgun (WGS) entry which is preliminary data.</text>
</comment>
<gene>
    <name evidence="1" type="ORF">US75_C0024G0001</name>
</gene>
<feature type="non-terminal residue" evidence="1">
    <location>
        <position position="1"/>
    </location>
</feature>
<dbReference type="Gene3D" id="3.10.105.10">
    <property type="entry name" value="Dipeptide-binding Protein, Domain 3"/>
    <property type="match status" value="1"/>
</dbReference>
<dbReference type="SUPFAM" id="SSF53850">
    <property type="entry name" value="Periplasmic binding protein-like II"/>
    <property type="match status" value="1"/>
</dbReference>
<dbReference type="Proteomes" id="UP000034096">
    <property type="component" value="Unassembled WGS sequence"/>
</dbReference>
<evidence type="ECO:0000313" key="2">
    <source>
        <dbReference type="Proteomes" id="UP000034096"/>
    </source>
</evidence>
<name>A0A0G0IJ62_9BACT</name>
<dbReference type="EMBL" id="LBUE01000024">
    <property type="protein sequence ID" value="KKQ55358.1"/>
    <property type="molecule type" value="Genomic_DNA"/>
</dbReference>
<accession>A0A0G0IJ62</accession>
<reference evidence="1 2" key="1">
    <citation type="journal article" date="2015" name="Nature">
        <title>rRNA introns, odd ribosomes, and small enigmatic genomes across a large radiation of phyla.</title>
        <authorList>
            <person name="Brown C.T."/>
            <person name="Hug L.A."/>
            <person name="Thomas B.C."/>
            <person name="Sharon I."/>
            <person name="Castelle C.J."/>
            <person name="Singh A."/>
            <person name="Wilkins M.J."/>
            <person name="Williams K.H."/>
            <person name="Banfield J.F."/>
        </authorList>
    </citation>
    <scope>NUCLEOTIDE SEQUENCE [LARGE SCALE GENOMIC DNA]</scope>
</reference>
<evidence type="ECO:0000313" key="1">
    <source>
        <dbReference type="EMBL" id="KKQ55358.1"/>
    </source>
</evidence>